<feature type="domain" description="Endonuclease/exonuclease/phosphatase" evidence="1">
    <location>
        <begin position="3"/>
        <end position="54"/>
    </location>
</feature>
<evidence type="ECO:0000313" key="3">
    <source>
        <dbReference type="Proteomes" id="UP000499080"/>
    </source>
</evidence>
<dbReference type="SUPFAM" id="SSF56219">
    <property type="entry name" value="DNase I-like"/>
    <property type="match status" value="1"/>
</dbReference>
<organism evidence="2 3">
    <name type="scientific">Araneus ventricosus</name>
    <name type="common">Orbweaver spider</name>
    <name type="synonym">Epeira ventricosa</name>
    <dbReference type="NCBI Taxonomy" id="182803"/>
    <lineage>
        <taxon>Eukaryota</taxon>
        <taxon>Metazoa</taxon>
        <taxon>Ecdysozoa</taxon>
        <taxon>Arthropoda</taxon>
        <taxon>Chelicerata</taxon>
        <taxon>Arachnida</taxon>
        <taxon>Araneae</taxon>
        <taxon>Araneomorphae</taxon>
        <taxon>Entelegynae</taxon>
        <taxon>Araneoidea</taxon>
        <taxon>Araneidae</taxon>
        <taxon>Araneus</taxon>
    </lineage>
</organism>
<proteinExistence type="predicted"/>
<sequence>MDIDIVNLMDSPPTFDSDRGKSWIDLTLTRNIQTNYIQNWKVNSETTHSDHKLITFFIKEAKSSVTKKSRWKLEKLKLIDFRRDLCCLIQTFCDIEIKKSNFTEVMRVLEEGLNLICENNCKKKSLREKQSAIWWSPNLEMMRSKTRALRRRYQRTRDDEERNRRKIIAKNMQNATE</sequence>
<dbReference type="Gene3D" id="3.60.10.10">
    <property type="entry name" value="Endonuclease/exonuclease/phosphatase"/>
    <property type="match status" value="1"/>
</dbReference>
<evidence type="ECO:0000259" key="1">
    <source>
        <dbReference type="Pfam" id="PF14529"/>
    </source>
</evidence>
<dbReference type="GO" id="GO:0003824">
    <property type="term" value="F:catalytic activity"/>
    <property type="evidence" value="ECO:0007669"/>
    <property type="project" value="InterPro"/>
</dbReference>
<dbReference type="InterPro" id="IPR036691">
    <property type="entry name" value="Endo/exonu/phosph_ase_sf"/>
</dbReference>
<dbReference type="Pfam" id="PF14529">
    <property type="entry name" value="Exo_endo_phos_2"/>
    <property type="match status" value="1"/>
</dbReference>
<dbReference type="EMBL" id="BGPR01020205">
    <property type="protein sequence ID" value="GBN84057.1"/>
    <property type="molecule type" value="Genomic_DNA"/>
</dbReference>
<dbReference type="Proteomes" id="UP000499080">
    <property type="component" value="Unassembled WGS sequence"/>
</dbReference>
<reference evidence="2 3" key="1">
    <citation type="journal article" date="2019" name="Sci. Rep.">
        <title>Orb-weaving spider Araneus ventricosus genome elucidates the spidroin gene catalogue.</title>
        <authorList>
            <person name="Kono N."/>
            <person name="Nakamura H."/>
            <person name="Ohtoshi R."/>
            <person name="Moran D.A.P."/>
            <person name="Shinohara A."/>
            <person name="Yoshida Y."/>
            <person name="Fujiwara M."/>
            <person name="Mori M."/>
            <person name="Tomita M."/>
            <person name="Arakawa K."/>
        </authorList>
    </citation>
    <scope>NUCLEOTIDE SEQUENCE [LARGE SCALE GENOMIC DNA]</scope>
</reference>
<comment type="caution">
    <text evidence="2">The sequence shown here is derived from an EMBL/GenBank/DDBJ whole genome shotgun (WGS) entry which is preliminary data.</text>
</comment>
<name>A0A4Y2S7Q5_ARAVE</name>
<gene>
    <name evidence="2" type="ORF">AVEN_172839_1</name>
</gene>
<dbReference type="OrthoDB" id="6437148at2759"/>
<accession>A0A4Y2S7Q5</accession>
<dbReference type="AlphaFoldDB" id="A0A4Y2S7Q5"/>
<keyword evidence="3" id="KW-1185">Reference proteome</keyword>
<dbReference type="InterPro" id="IPR005135">
    <property type="entry name" value="Endo/exonuclease/phosphatase"/>
</dbReference>
<protein>
    <recommendedName>
        <fullName evidence="1">Endonuclease/exonuclease/phosphatase domain-containing protein</fullName>
    </recommendedName>
</protein>
<evidence type="ECO:0000313" key="2">
    <source>
        <dbReference type="EMBL" id="GBN84057.1"/>
    </source>
</evidence>